<sequence>DTLVGERGGLLSGGQRQRIAIARALLKNAPILILDENNMQPRRSLS</sequence>
<dbReference type="PANTHER" id="PTHR24221">
    <property type="entry name" value="ATP-BINDING CASSETTE SUB-FAMILY B"/>
    <property type="match status" value="1"/>
</dbReference>
<dbReference type="Gene3D" id="3.40.50.300">
    <property type="entry name" value="P-loop containing nucleotide triphosphate hydrolases"/>
    <property type="match status" value="1"/>
</dbReference>
<dbReference type="PANTHER" id="PTHR24221:SF644">
    <property type="entry name" value="OS07G0464600 PROTEIN"/>
    <property type="match status" value="1"/>
</dbReference>
<dbReference type="EMBL" id="LXQA010370786">
    <property type="protein sequence ID" value="MCI47314.1"/>
    <property type="molecule type" value="Genomic_DNA"/>
</dbReference>
<proteinExistence type="predicted"/>
<organism evidence="2 3">
    <name type="scientific">Trifolium medium</name>
    <dbReference type="NCBI Taxonomy" id="97028"/>
    <lineage>
        <taxon>Eukaryota</taxon>
        <taxon>Viridiplantae</taxon>
        <taxon>Streptophyta</taxon>
        <taxon>Embryophyta</taxon>
        <taxon>Tracheophyta</taxon>
        <taxon>Spermatophyta</taxon>
        <taxon>Magnoliopsida</taxon>
        <taxon>eudicotyledons</taxon>
        <taxon>Gunneridae</taxon>
        <taxon>Pentapetalae</taxon>
        <taxon>rosids</taxon>
        <taxon>fabids</taxon>
        <taxon>Fabales</taxon>
        <taxon>Fabaceae</taxon>
        <taxon>Papilionoideae</taxon>
        <taxon>50 kb inversion clade</taxon>
        <taxon>NPAAA clade</taxon>
        <taxon>Hologalegina</taxon>
        <taxon>IRL clade</taxon>
        <taxon>Trifolieae</taxon>
        <taxon>Trifolium</taxon>
    </lineage>
</organism>
<evidence type="ECO:0000313" key="3">
    <source>
        <dbReference type="Proteomes" id="UP000265520"/>
    </source>
</evidence>
<dbReference type="InterPro" id="IPR027417">
    <property type="entry name" value="P-loop_NTPase"/>
</dbReference>
<feature type="domain" description="ABC transporter" evidence="1">
    <location>
        <begin position="2"/>
        <end position="36"/>
    </location>
</feature>
<dbReference type="GO" id="GO:0005524">
    <property type="term" value="F:ATP binding"/>
    <property type="evidence" value="ECO:0007669"/>
    <property type="project" value="InterPro"/>
</dbReference>
<comment type="caution">
    <text evidence="2">The sequence shown here is derived from an EMBL/GenBank/DDBJ whole genome shotgun (WGS) entry which is preliminary data.</text>
</comment>
<dbReference type="Pfam" id="PF00005">
    <property type="entry name" value="ABC_tran"/>
    <property type="match status" value="1"/>
</dbReference>
<evidence type="ECO:0000313" key="2">
    <source>
        <dbReference type="EMBL" id="MCI47314.1"/>
    </source>
</evidence>
<dbReference type="GO" id="GO:0016020">
    <property type="term" value="C:membrane"/>
    <property type="evidence" value="ECO:0007669"/>
    <property type="project" value="TreeGrafter"/>
</dbReference>
<reference evidence="2 3" key="1">
    <citation type="journal article" date="2018" name="Front. Plant Sci.">
        <title>Red Clover (Trifolium pratense) and Zigzag Clover (T. medium) - A Picture of Genomic Similarities and Differences.</title>
        <authorList>
            <person name="Dluhosova J."/>
            <person name="Istvanek J."/>
            <person name="Nedelnik J."/>
            <person name="Repkova J."/>
        </authorList>
    </citation>
    <scope>NUCLEOTIDE SEQUENCE [LARGE SCALE GENOMIC DNA]</scope>
    <source>
        <strain evidence="3">cv. 10/8</strain>
        <tissue evidence="2">Leaf</tissue>
    </source>
</reference>
<dbReference type="Proteomes" id="UP000265520">
    <property type="component" value="Unassembled WGS sequence"/>
</dbReference>
<feature type="non-terminal residue" evidence="2">
    <location>
        <position position="1"/>
    </location>
</feature>
<accession>A0A392SGJ7</accession>
<dbReference type="SUPFAM" id="SSF52540">
    <property type="entry name" value="P-loop containing nucleoside triphosphate hydrolases"/>
    <property type="match status" value="1"/>
</dbReference>
<dbReference type="InterPro" id="IPR003439">
    <property type="entry name" value="ABC_transporter-like_ATP-bd"/>
</dbReference>
<dbReference type="InterPro" id="IPR039421">
    <property type="entry name" value="Type_1_exporter"/>
</dbReference>
<protein>
    <submittedName>
        <fullName evidence="2">ABC transporter B family member 28-like</fullName>
    </submittedName>
</protein>
<dbReference type="GO" id="GO:0016887">
    <property type="term" value="F:ATP hydrolysis activity"/>
    <property type="evidence" value="ECO:0007669"/>
    <property type="project" value="InterPro"/>
</dbReference>
<dbReference type="AlphaFoldDB" id="A0A392SGJ7"/>
<dbReference type="GO" id="GO:0042626">
    <property type="term" value="F:ATPase-coupled transmembrane transporter activity"/>
    <property type="evidence" value="ECO:0007669"/>
    <property type="project" value="TreeGrafter"/>
</dbReference>
<keyword evidence="3" id="KW-1185">Reference proteome</keyword>
<name>A0A392SGJ7_9FABA</name>
<evidence type="ECO:0000259" key="1">
    <source>
        <dbReference type="Pfam" id="PF00005"/>
    </source>
</evidence>